<dbReference type="Gene3D" id="2.60.40.1120">
    <property type="entry name" value="Carboxypeptidase-like, regulatory domain"/>
    <property type="match status" value="1"/>
</dbReference>
<accession>A0A4Q0SZR9</accession>
<dbReference type="Pfam" id="PF13620">
    <property type="entry name" value="CarboxypepD_reg"/>
    <property type="match status" value="1"/>
</dbReference>
<dbReference type="SUPFAM" id="SSF49464">
    <property type="entry name" value="Carboxypeptidase regulatory domain-like"/>
    <property type="match status" value="1"/>
</dbReference>
<sequence>MLIALLAFSANAIAQSGVGAIQGTIQDSTGAVLPGALVHVVNQSTAAAIDTKANDSGFYSVPSLFTGNYTLTFSAPGMKKYETSLELQVAQTAIINPLLTPGNVTEQVTVTGDAVQLATYDSGTISATLDNSRIAELPVNGRFLLSLAGLTTPGLEAGGTRANGLLGEALEYVQDGAPMTNRNFGGEGNSTQAQLPDPDGGLNGSMQH</sequence>
<reference evidence="2 3" key="1">
    <citation type="submission" date="2018-11" db="EMBL/GenBank/DDBJ databases">
        <authorList>
            <person name="Mardanov A.V."/>
            <person name="Ravin N.V."/>
            <person name="Dedysh S.N."/>
        </authorList>
    </citation>
    <scope>NUCLEOTIDE SEQUENCE [LARGE SCALE GENOMIC DNA]</scope>
    <source>
        <strain evidence="2 3">AF10</strain>
    </source>
</reference>
<keyword evidence="3" id="KW-1185">Reference proteome</keyword>
<proteinExistence type="predicted"/>
<feature type="region of interest" description="Disordered" evidence="1">
    <location>
        <begin position="177"/>
        <end position="208"/>
    </location>
</feature>
<evidence type="ECO:0000313" key="2">
    <source>
        <dbReference type="EMBL" id="RXH54731.1"/>
    </source>
</evidence>
<protein>
    <submittedName>
        <fullName evidence="2">Oar protein</fullName>
    </submittedName>
</protein>
<dbReference type="AlphaFoldDB" id="A0A4Q0SZR9"/>
<gene>
    <name evidence="2" type="ORF">GRAN_3835</name>
</gene>
<dbReference type="InterPro" id="IPR008969">
    <property type="entry name" value="CarboxyPept-like_regulatory"/>
</dbReference>
<evidence type="ECO:0000313" key="3">
    <source>
        <dbReference type="Proteomes" id="UP000289437"/>
    </source>
</evidence>
<comment type="caution">
    <text evidence="2">The sequence shown here is derived from an EMBL/GenBank/DDBJ whole genome shotgun (WGS) entry which is preliminary data.</text>
</comment>
<evidence type="ECO:0000256" key="1">
    <source>
        <dbReference type="SAM" id="MobiDB-lite"/>
    </source>
</evidence>
<dbReference type="Proteomes" id="UP000289437">
    <property type="component" value="Unassembled WGS sequence"/>
</dbReference>
<reference evidence="3" key="2">
    <citation type="submission" date="2019-02" db="EMBL/GenBank/DDBJ databases">
        <title>Granulicella sibirica sp. nov., a psychrotolerant acidobacterium isolated from an organic soil layer in forested tundra, West Siberia.</title>
        <authorList>
            <person name="Oshkin I.Y."/>
            <person name="Kulichevskaya I.S."/>
            <person name="Rijpstra W.I.C."/>
            <person name="Sinninghe Damste J.S."/>
            <person name="Rakitin A.L."/>
            <person name="Ravin N.V."/>
            <person name="Dedysh S.N."/>
        </authorList>
    </citation>
    <scope>NUCLEOTIDE SEQUENCE [LARGE SCALE GENOMIC DNA]</scope>
    <source>
        <strain evidence="3">AF10</strain>
    </source>
</reference>
<name>A0A4Q0SZR9_9BACT</name>
<organism evidence="2 3">
    <name type="scientific">Granulicella sibirica</name>
    <dbReference type="NCBI Taxonomy" id="2479048"/>
    <lineage>
        <taxon>Bacteria</taxon>
        <taxon>Pseudomonadati</taxon>
        <taxon>Acidobacteriota</taxon>
        <taxon>Terriglobia</taxon>
        <taxon>Terriglobales</taxon>
        <taxon>Acidobacteriaceae</taxon>
        <taxon>Granulicella</taxon>
    </lineage>
</organism>
<dbReference type="EMBL" id="RDSM01000003">
    <property type="protein sequence ID" value="RXH54731.1"/>
    <property type="molecule type" value="Genomic_DNA"/>
</dbReference>